<accession>A0A0C9VUD6</accession>
<evidence type="ECO:0000313" key="3">
    <source>
        <dbReference type="EMBL" id="KIJ61620.1"/>
    </source>
</evidence>
<evidence type="ECO:0008006" key="5">
    <source>
        <dbReference type="Google" id="ProtNLM"/>
    </source>
</evidence>
<reference evidence="3 4" key="1">
    <citation type="submission" date="2014-04" db="EMBL/GenBank/DDBJ databases">
        <title>Evolutionary Origins and Diversification of the Mycorrhizal Mutualists.</title>
        <authorList>
            <consortium name="DOE Joint Genome Institute"/>
            <consortium name="Mycorrhizal Genomics Consortium"/>
            <person name="Kohler A."/>
            <person name="Kuo A."/>
            <person name="Nagy L.G."/>
            <person name="Floudas D."/>
            <person name="Copeland A."/>
            <person name="Barry K.W."/>
            <person name="Cichocki N."/>
            <person name="Veneault-Fourrey C."/>
            <person name="LaButti K."/>
            <person name="Lindquist E.A."/>
            <person name="Lipzen A."/>
            <person name="Lundell T."/>
            <person name="Morin E."/>
            <person name="Murat C."/>
            <person name="Riley R."/>
            <person name="Ohm R."/>
            <person name="Sun H."/>
            <person name="Tunlid A."/>
            <person name="Henrissat B."/>
            <person name="Grigoriev I.V."/>
            <person name="Hibbett D.S."/>
            <person name="Martin F."/>
        </authorList>
    </citation>
    <scope>NUCLEOTIDE SEQUENCE [LARGE SCALE GENOMIC DNA]</scope>
    <source>
        <strain evidence="3 4">MD-312</strain>
    </source>
</reference>
<name>A0A0C9VUD6_9AGAM</name>
<dbReference type="PANTHER" id="PTHR32470:SF2">
    <property type="entry name" value="NADH DEHYDROGENASE [UBIQUINONE] 1 ALPHA SUBCOMPLEX ASSEMBLY FACTOR 2"/>
    <property type="match status" value="1"/>
</dbReference>
<proteinExistence type="inferred from homology"/>
<dbReference type="AlphaFoldDB" id="A0A0C9VUD6"/>
<dbReference type="Proteomes" id="UP000053820">
    <property type="component" value="Unassembled WGS sequence"/>
</dbReference>
<dbReference type="InterPro" id="IPR007763">
    <property type="entry name" value="NDUFA12"/>
</dbReference>
<dbReference type="HOGENOM" id="CLU_100704_0_0_1"/>
<evidence type="ECO:0000256" key="1">
    <source>
        <dbReference type="ARBA" id="ARBA00007355"/>
    </source>
</evidence>
<keyword evidence="4" id="KW-1185">Reference proteome</keyword>
<evidence type="ECO:0000313" key="4">
    <source>
        <dbReference type="Proteomes" id="UP000053820"/>
    </source>
</evidence>
<organism evidence="3 4">
    <name type="scientific">Hydnomerulius pinastri MD-312</name>
    <dbReference type="NCBI Taxonomy" id="994086"/>
    <lineage>
        <taxon>Eukaryota</taxon>
        <taxon>Fungi</taxon>
        <taxon>Dikarya</taxon>
        <taxon>Basidiomycota</taxon>
        <taxon>Agaricomycotina</taxon>
        <taxon>Agaricomycetes</taxon>
        <taxon>Agaricomycetidae</taxon>
        <taxon>Boletales</taxon>
        <taxon>Boletales incertae sedis</taxon>
        <taxon>Leucogyrophana</taxon>
    </lineage>
</organism>
<dbReference type="OrthoDB" id="10255576at2759"/>
<feature type="compositionally biased region" description="Basic and acidic residues" evidence="2">
    <location>
        <begin position="147"/>
        <end position="164"/>
    </location>
</feature>
<dbReference type="GO" id="GO:0032981">
    <property type="term" value="P:mitochondrial respiratory chain complex I assembly"/>
    <property type="evidence" value="ECO:0007669"/>
    <property type="project" value="TreeGrafter"/>
</dbReference>
<dbReference type="EMBL" id="KN839861">
    <property type="protein sequence ID" value="KIJ61620.1"/>
    <property type="molecule type" value="Genomic_DNA"/>
</dbReference>
<protein>
    <recommendedName>
        <fullName evidence="5">NADH dehydrogenase [ubiquinone] 1 alpha subcomplex subunit</fullName>
    </recommendedName>
</protein>
<comment type="similarity">
    <text evidence="1">Belongs to the complex I NDUFA12 subunit family.</text>
</comment>
<gene>
    <name evidence="3" type="ORF">HYDPIDRAFT_115785</name>
</gene>
<dbReference type="PANTHER" id="PTHR32470">
    <property type="entry name" value="ADH DEHYDROGENASE [UBIQUINONE] 1 ALPHA SUBCOMPLEX ASSEMBLY FACTOR 2"/>
    <property type="match status" value="1"/>
</dbReference>
<evidence type="ECO:0000256" key="2">
    <source>
        <dbReference type="SAM" id="MobiDB-lite"/>
    </source>
</evidence>
<sequence length="176" mass="20409">MSVFTRLWRRILKPTYFVGKDLEGNKYFEFPSANNGRPKRTVQYRRNDDMWAYVASGRRLPVQWGAWLTHTRPDVPSLEELQADLARQKRVQMNVAILEARDNEERERSARLSQAPHIQIPQAPATEHEQPLRQPSVATANAPQERLAAREVRDPWAEAKKGSDEPESWSPVARQR</sequence>
<dbReference type="InterPro" id="IPR052618">
    <property type="entry name" value="ComplexI_NDUFA12"/>
</dbReference>
<dbReference type="Pfam" id="PF05071">
    <property type="entry name" value="NDUFA12"/>
    <property type="match status" value="1"/>
</dbReference>
<dbReference type="GO" id="GO:0045271">
    <property type="term" value="C:respiratory chain complex I"/>
    <property type="evidence" value="ECO:0007669"/>
    <property type="project" value="InterPro"/>
</dbReference>
<dbReference type="GO" id="GO:0005739">
    <property type="term" value="C:mitochondrion"/>
    <property type="evidence" value="ECO:0007669"/>
    <property type="project" value="TreeGrafter"/>
</dbReference>
<feature type="region of interest" description="Disordered" evidence="2">
    <location>
        <begin position="102"/>
        <end position="176"/>
    </location>
</feature>